<sequence>MVTYPSEPELVLALDHHDALVRQCAAGALSFGAFCAAYDNFYWAYALDGHESDAAGQALLGRLAARVAPHRALAETVLAHIHPETPESRASYGKACRLGTDEAMVRLKLIAAGLLSWKA</sequence>
<reference evidence="1 2" key="1">
    <citation type="submission" date="2016-08" db="EMBL/GenBank/DDBJ databases">
        <title>Evolution of the type three secretion system and type three effector repertoires in Xanthomonas.</title>
        <authorList>
            <person name="Merda D."/>
            <person name="Briand M."/>
            <person name="Bosis E."/>
            <person name="Rousseau C."/>
            <person name="Portier P."/>
            <person name="Jacques M.-A."/>
            <person name="Fischer-Le Saux M."/>
        </authorList>
    </citation>
    <scope>NUCLEOTIDE SEQUENCE [LARGE SCALE GENOMIC DNA]</scope>
    <source>
        <strain evidence="1 2">CFBP 7645</strain>
    </source>
</reference>
<evidence type="ECO:0000313" key="1">
    <source>
        <dbReference type="EMBL" id="PPU05145.1"/>
    </source>
</evidence>
<proteinExistence type="predicted"/>
<accession>A0A2S7A8W6</accession>
<dbReference type="AlphaFoldDB" id="A0A2S7A8W6"/>
<protein>
    <submittedName>
        <fullName evidence="1">Uncharacterized protein</fullName>
    </submittedName>
</protein>
<dbReference type="Proteomes" id="UP000239204">
    <property type="component" value="Unassembled WGS sequence"/>
</dbReference>
<comment type="caution">
    <text evidence="1">The sequence shown here is derived from an EMBL/GenBank/DDBJ whole genome shotgun (WGS) entry which is preliminary data.</text>
</comment>
<gene>
    <name evidence="1" type="ORF">XarjCFBP7645_20865</name>
</gene>
<dbReference type="EMBL" id="MIGY01000004">
    <property type="protein sequence ID" value="PPU05145.1"/>
    <property type="molecule type" value="Genomic_DNA"/>
</dbReference>
<organism evidence="1 2">
    <name type="scientific">Xanthomonas arboricola</name>
    <dbReference type="NCBI Taxonomy" id="56448"/>
    <lineage>
        <taxon>Bacteria</taxon>
        <taxon>Pseudomonadati</taxon>
        <taxon>Pseudomonadota</taxon>
        <taxon>Gammaproteobacteria</taxon>
        <taxon>Lysobacterales</taxon>
        <taxon>Lysobacteraceae</taxon>
        <taxon>Xanthomonas</taxon>
    </lineage>
</organism>
<name>A0A2S7A8W6_9XANT</name>
<evidence type="ECO:0000313" key="2">
    <source>
        <dbReference type="Proteomes" id="UP000239204"/>
    </source>
</evidence>